<dbReference type="PROSITE" id="PS50893">
    <property type="entry name" value="ABC_TRANSPORTER_2"/>
    <property type="match status" value="1"/>
</dbReference>
<evidence type="ECO:0000259" key="4">
    <source>
        <dbReference type="PROSITE" id="PS50893"/>
    </source>
</evidence>
<reference evidence="5 6" key="1">
    <citation type="submission" date="2017-04" db="EMBL/GenBank/DDBJ databases">
        <authorList>
            <consortium name="Geobacter pelophilus Genome Sequencing"/>
            <person name="Aoyagi T."/>
            <person name="Koike H."/>
            <person name="Hori T."/>
        </authorList>
    </citation>
    <scope>NUCLEOTIDE SEQUENCE [LARGE SCALE GENOMIC DNA]</scope>
    <source>
        <strain evidence="5 6">Drf2</strain>
    </source>
</reference>
<dbReference type="InterPro" id="IPR003593">
    <property type="entry name" value="AAA+_ATPase"/>
</dbReference>
<keyword evidence="3 5" id="KW-0067">ATP-binding</keyword>
<dbReference type="PANTHER" id="PTHR24220">
    <property type="entry name" value="IMPORT ATP-BINDING PROTEIN"/>
    <property type="match status" value="1"/>
</dbReference>
<dbReference type="Pfam" id="PF00005">
    <property type="entry name" value="ABC_tran"/>
    <property type="match status" value="1"/>
</dbReference>
<evidence type="ECO:0000313" key="6">
    <source>
        <dbReference type="Proteomes" id="UP000194153"/>
    </source>
</evidence>
<dbReference type="PANTHER" id="PTHR24220:SF685">
    <property type="entry name" value="ABC TRANSPORTER RELATED"/>
    <property type="match status" value="1"/>
</dbReference>
<keyword evidence="1" id="KW-0813">Transport</keyword>
<dbReference type="InterPro" id="IPR003439">
    <property type="entry name" value="ABC_transporter-like_ATP-bd"/>
</dbReference>
<name>A0ABQ0MH34_9BACT</name>
<dbReference type="Proteomes" id="UP000194153">
    <property type="component" value="Unassembled WGS sequence"/>
</dbReference>
<gene>
    <name evidence="5" type="ORF">GPEL0_01f1621</name>
</gene>
<dbReference type="InterPro" id="IPR017871">
    <property type="entry name" value="ABC_transporter-like_CS"/>
</dbReference>
<dbReference type="InterPro" id="IPR017911">
    <property type="entry name" value="MacB-like_ATP-bd"/>
</dbReference>
<dbReference type="EMBL" id="BDQG01000001">
    <property type="protein sequence ID" value="GAW66313.1"/>
    <property type="molecule type" value="Genomic_DNA"/>
</dbReference>
<sequence length="241" mass="26319">MVIEGIFMAEPVVQLTGVCKSFQEGERERVVFRNASLAVEKGEWLFLLGRSGSGKSTLLNLISGIDLPDSGEVRVAGQPLHRQSERERTLFRRTSIGFVFQFYNLIPTLTVLENVLLPLELAGLLTPGHDELARDLLEQVGLADRAASFPDRLSGGEQQRVAVARALVHRPKLVLADEPTGNLDAGTGRQVLDLFQRLLRNSETTLVLVTHSGEVATLADRVLTIENGLLVEAGRHAGVQP</sequence>
<evidence type="ECO:0000313" key="5">
    <source>
        <dbReference type="EMBL" id="GAW66313.1"/>
    </source>
</evidence>
<dbReference type="InterPro" id="IPR015854">
    <property type="entry name" value="ABC_transpr_LolD-like"/>
</dbReference>
<dbReference type="GO" id="GO:0005524">
    <property type="term" value="F:ATP binding"/>
    <property type="evidence" value="ECO:0007669"/>
    <property type="project" value="UniProtKB-KW"/>
</dbReference>
<reference evidence="6" key="2">
    <citation type="submission" date="2017-05" db="EMBL/GenBank/DDBJ databases">
        <title>Draft genome sequence of Geobacter pelophilus, a iron(III)-reducing bacteria.</title>
        <authorList>
            <person name="Aoyagi T."/>
            <person name="Koike H."/>
            <person name="Morita T."/>
            <person name="Sato Y."/>
            <person name="Habe H."/>
            <person name="Hori T."/>
        </authorList>
    </citation>
    <scope>NUCLEOTIDE SEQUENCE [LARGE SCALE GENOMIC DNA]</scope>
    <source>
        <strain evidence="6">Drf2</strain>
    </source>
</reference>
<dbReference type="Gene3D" id="3.40.50.300">
    <property type="entry name" value="P-loop containing nucleotide triphosphate hydrolases"/>
    <property type="match status" value="1"/>
</dbReference>
<organism evidence="5 6">
    <name type="scientific">Geoanaerobacter pelophilus</name>
    <dbReference type="NCBI Taxonomy" id="60036"/>
    <lineage>
        <taxon>Bacteria</taxon>
        <taxon>Pseudomonadati</taxon>
        <taxon>Thermodesulfobacteriota</taxon>
        <taxon>Desulfuromonadia</taxon>
        <taxon>Geobacterales</taxon>
        <taxon>Geobacteraceae</taxon>
        <taxon>Geoanaerobacter</taxon>
    </lineage>
</organism>
<feature type="domain" description="ABC transporter" evidence="4">
    <location>
        <begin position="13"/>
        <end position="241"/>
    </location>
</feature>
<dbReference type="SUPFAM" id="SSF52540">
    <property type="entry name" value="P-loop containing nucleoside triphosphate hydrolases"/>
    <property type="match status" value="1"/>
</dbReference>
<evidence type="ECO:0000256" key="3">
    <source>
        <dbReference type="ARBA" id="ARBA00022840"/>
    </source>
</evidence>
<comment type="caution">
    <text evidence="5">The sequence shown here is derived from an EMBL/GenBank/DDBJ whole genome shotgun (WGS) entry which is preliminary data.</text>
</comment>
<evidence type="ECO:0000256" key="2">
    <source>
        <dbReference type="ARBA" id="ARBA00022741"/>
    </source>
</evidence>
<evidence type="ECO:0000256" key="1">
    <source>
        <dbReference type="ARBA" id="ARBA00022448"/>
    </source>
</evidence>
<dbReference type="InterPro" id="IPR027417">
    <property type="entry name" value="P-loop_NTPase"/>
</dbReference>
<keyword evidence="2" id="KW-0547">Nucleotide-binding</keyword>
<protein>
    <submittedName>
        <fullName evidence="5">ABC transporter ATP-binding protein</fullName>
    </submittedName>
</protein>
<dbReference type="SMART" id="SM00382">
    <property type="entry name" value="AAA"/>
    <property type="match status" value="1"/>
</dbReference>
<dbReference type="CDD" id="cd03255">
    <property type="entry name" value="ABC_MJ0796_LolCDE_FtsE"/>
    <property type="match status" value="1"/>
</dbReference>
<accession>A0ABQ0MH34</accession>
<keyword evidence="6" id="KW-1185">Reference proteome</keyword>
<proteinExistence type="predicted"/>
<dbReference type="PROSITE" id="PS00211">
    <property type="entry name" value="ABC_TRANSPORTER_1"/>
    <property type="match status" value="1"/>
</dbReference>